<dbReference type="Pfam" id="PF00793">
    <property type="entry name" value="DAHP_synth_1"/>
    <property type="match status" value="1"/>
</dbReference>
<dbReference type="NCBIfam" id="NF009396">
    <property type="entry name" value="PRK12756.1"/>
    <property type="match status" value="1"/>
</dbReference>
<dbReference type="NCBIfam" id="NF009395">
    <property type="entry name" value="PRK12755.1"/>
    <property type="match status" value="1"/>
</dbReference>
<feature type="domain" description="DAHP synthetase I/KDSA" evidence="9">
    <location>
        <begin position="43"/>
        <end position="336"/>
    </location>
</feature>
<dbReference type="NCBIfam" id="TIGR00034">
    <property type="entry name" value="aroFGH"/>
    <property type="match status" value="1"/>
</dbReference>
<dbReference type="SUPFAM" id="SSF51569">
    <property type="entry name" value="Aldolase"/>
    <property type="match status" value="1"/>
</dbReference>
<comment type="similarity">
    <text evidence="3 8">Belongs to the class-I DAHP synthase family.</text>
</comment>
<comment type="pathway">
    <text evidence="2 8">Metabolic intermediate biosynthesis; chorismate biosynthesis; chorismate from D-erythrose 4-phosphate and phosphoenolpyruvate: step 1/7.</text>
</comment>
<dbReference type="EC" id="2.5.1.54" evidence="8"/>
<evidence type="ECO:0000313" key="10">
    <source>
        <dbReference type="EMBL" id="MCG6503751.1"/>
    </source>
</evidence>
<comment type="catalytic activity">
    <reaction evidence="7 8">
        <text>D-erythrose 4-phosphate + phosphoenolpyruvate + H2O = 7-phospho-2-dehydro-3-deoxy-D-arabino-heptonate + phosphate</text>
        <dbReference type="Rhea" id="RHEA:14717"/>
        <dbReference type="ChEBI" id="CHEBI:15377"/>
        <dbReference type="ChEBI" id="CHEBI:16897"/>
        <dbReference type="ChEBI" id="CHEBI:43474"/>
        <dbReference type="ChEBI" id="CHEBI:58394"/>
        <dbReference type="ChEBI" id="CHEBI:58702"/>
        <dbReference type="EC" id="2.5.1.54"/>
    </reaction>
</comment>
<dbReference type="PANTHER" id="PTHR21225:SF12">
    <property type="entry name" value="PHOSPHO-2-DEHYDRO-3-DEOXYHEPTONATE ALDOLASE, TYROSINE-INHIBITED"/>
    <property type="match status" value="1"/>
</dbReference>
<evidence type="ECO:0000256" key="5">
    <source>
        <dbReference type="ARBA" id="ARBA00022679"/>
    </source>
</evidence>
<keyword evidence="11" id="KW-1185">Reference proteome</keyword>
<dbReference type="InterPro" id="IPR013785">
    <property type="entry name" value="Aldolase_TIM"/>
</dbReference>
<gene>
    <name evidence="10" type="primary">aroG</name>
    <name evidence="10" type="ORF">MB824_04465</name>
</gene>
<evidence type="ECO:0000256" key="3">
    <source>
        <dbReference type="ARBA" id="ARBA00007985"/>
    </source>
</evidence>
<dbReference type="Proteomes" id="UP001298424">
    <property type="component" value="Unassembled WGS sequence"/>
</dbReference>
<proteinExistence type="inferred from homology"/>
<name>A0ABS9NLR8_9NEIS</name>
<evidence type="ECO:0000259" key="9">
    <source>
        <dbReference type="Pfam" id="PF00793"/>
    </source>
</evidence>
<evidence type="ECO:0000256" key="8">
    <source>
        <dbReference type="PIRNR" id="PIRNR001361"/>
    </source>
</evidence>
<evidence type="ECO:0000256" key="1">
    <source>
        <dbReference type="ARBA" id="ARBA00003726"/>
    </source>
</evidence>
<protein>
    <recommendedName>
        <fullName evidence="8">Phospho-2-dehydro-3-deoxyheptonate aldolase</fullName>
        <ecNumber evidence="8">2.5.1.54</ecNumber>
    </recommendedName>
</protein>
<dbReference type="EMBL" id="JAKOOW010000018">
    <property type="protein sequence ID" value="MCG6503751.1"/>
    <property type="molecule type" value="Genomic_DNA"/>
</dbReference>
<dbReference type="RefSeq" id="WP_238746327.1">
    <property type="nucleotide sequence ID" value="NZ_JAKOOW010000018.1"/>
</dbReference>
<dbReference type="NCBIfam" id="NF006723">
    <property type="entry name" value="PRK09261.1-1"/>
    <property type="match status" value="1"/>
</dbReference>
<evidence type="ECO:0000313" key="11">
    <source>
        <dbReference type="Proteomes" id="UP001298424"/>
    </source>
</evidence>
<dbReference type="PIRSF" id="PIRSF001361">
    <property type="entry name" value="DAHP_synthase"/>
    <property type="match status" value="1"/>
</dbReference>
<keyword evidence="4 8" id="KW-0028">Amino-acid biosynthesis</keyword>
<accession>A0ABS9NLR8</accession>
<dbReference type="InterPro" id="IPR006218">
    <property type="entry name" value="DAHP1/KDSA"/>
</dbReference>
<sequence length="349" mass="38139">MSQNHLTDDVRINSLTELLPPIAHLYDLPISEAAAELVVSTRKAIADILHHGDKRLLVIIGPCSIHDPAAALEYAQKLLPLKKQYEKELLIVMRVYFEKPRTTVGWKGLINDPHLDGTFDINFGLRQARQLLLTLNDMGMPASTEFLDMITPQYYADLISWGAIGARTTESQVHRELASGLSCPVGFKNGTDGNLKIAIDAIGAASHPHHFLSVTKTGHSAIVHTNGNPDCHVILRGGKEPNYSSSHVQAAREQLAKAGLDAKLMIDCSHANSNKDYTRQMIVAQDIADQLKNGEDAIMGVMVESHLVEGRQDKPETYGQSITDACIGWDTTEALLALLADAQRSRTAG</sequence>
<evidence type="ECO:0000256" key="2">
    <source>
        <dbReference type="ARBA" id="ARBA00004688"/>
    </source>
</evidence>
<evidence type="ECO:0000256" key="4">
    <source>
        <dbReference type="ARBA" id="ARBA00022605"/>
    </source>
</evidence>
<keyword evidence="6 8" id="KW-0057">Aromatic amino acid biosynthesis</keyword>
<dbReference type="Gene3D" id="3.20.20.70">
    <property type="entry name" value="Aldolase class I"/>
    <property type="match status" value="1"/>
</dbReference>
<organism evidence="10 11">
    <name type="scientific">Kingella pumchi</name>
    <dbReference type="NCBI Taxonomy" id="2779506"/>
    <lineage>
        <taxon>Bacteria</taxon>
        <taxon>Pseudomonadati</taxon>
        <taxon>Pseudomonadota</taxon>
        <taxon>Betaproteobacteria</taxon>
        <taxon>Neisseriales</taxon>
        <taxon>Neisseriaceae</taxon>
        <taxon>Kingella</taxon>
    </lineage>
</organism>
<evidence type="ECO:0000256" key="7">
    <source>
        <dbReference type="ARBA" id="ARBA00047508"/>
    </source>
</evidence>
<comment type="caution">
    <text evidence="10">The sequence shown here is derived from an EMBL/GenBank/DDBJ whole genome shotgun (WGS) entry which is preliminary data.</text>
</comment>
<dbReference type="PANTHER" id="PTHR21225">
    <property type="entry name" value="PHOSPHO-2-DEHYDRO-3-DEOXYHEPTONATE ALDOLASE DAHP SYNTHETASE"/>
    <property type="match status" value="1"/>
</dbReference>
<comment type="function">
    <text evidence="1 8">Stereospecific condensation of phosphoenolpyruvate (PEP) and D-erythrose-4-phosphate (E4P) giving rise to 3-deoxy-D-arabino-heptulosonate-7-phosphate (DAHP).</text>
</comment>
<reference evidence="10 11" key="1">
    <citation type="submission" date="2022-02" db="EMBL/GenBank/DDBJ databases">
        <title>Genome sequence data of Kingella unionensis sp. nov. strain CICC 24913 (CCUG 75125).</title>
        <authorList>
            <person name="Xiao M."/>
        </authorList>
    </citation>
    <scope>NUCLEOTIDE SEQUENCE [LARGE SCALE GENOMIC DNA]</scope>
    <source>
        <strain evidence="10 11">CICC 24913</strain>
    </source>
</reference>
<keyword evidence="5 8" id="KW-0808">Transferase</keyword>
<dbReference type="InterPro" id="IPR006219">
    <property type="entry name" value="DAHP_synth_1"/>
</dbReference>
<dbReference type="GO" id="GO:0003849">
    <property type="term" value="F:3-deoxy-7-phosphoheptulonate synthase activity"/>
    <property type="evidence" value="ECO:0007669"/>
    <property type="project" value="UniProtKB-EC"/>
</dbReference>
<evidence type="ECO:0000256" key="6">
    <source>
        <dbReference type="ARBA" id="ARBA00023141"/>
    </source>
</evidence>